<feature type="transmembrane region" description="Helical" evidence="9">
    <location>
        <begin position="119"/>
        <end position="141"/>
    </location>
</feature>
<dbReference type="GO" id="GO:0022857">
    <property type="term" value="F:transmembrane transporter activity"/>
    <property type="evidence" value="ECO:0007669"/>
    <property type="project" value="UniProtKB-UniRule"/>
</dbReference>
<feature type="transmembrane region" description="Helical" evidence="9">
    <location>
        <begin position="38"/>
        <end position="61"/>
    </location>
</feature>
<keyword evidence="2 9" id="KW-0813">Transport</keyword>
<dbReference type="EMBL" id="FPBP01000003">
    <property type="protein sequence ID" value="SFU47851.1"/>
    <property type="molecule type" value="Genomic_DNA"/>
</dbReference>
<dbReference type="AlphaFoldDB" id="A0A1I7GHQ5"/>
<evidence type="ECO:0000256" key="3">
    <source>
        <dbReference type="ARBA" id="ARBA00022475"/>
    </source>
</evidence>
<dbReference type="GO" id="GO:0005886">
    <property type="term" value="C:plasma membrane"/>
    <property type="evidence" value="ECO:0007669"/>
    <property type="project" value="UniProtKB-SubCell"/>
</dbReference>
<keyword evidence="5 9" id="KW-0812">Transmembrane</keyword>
<dbReference type="Proteomes" id="UP000198693">
    <property type="component" value="Unassembled WGS sequence"/>
</dbReference>
<feature type="transmembrane region" description="Helical" evidence="9">
    <location>
        <begin position="161"/>
        <end position="188"/>
    </location>
</feature>
<evidence type="ECO:0000313" key="11">
    <source>
        <dbReference type="EMBL" id="SFU47851.1"/>
    </source>
</evidence>
<evidence type="ECO:0000256" key="7">
    <source>
        <dbReference type="ARBA" id="ARBA00023136"/>
    </source>
</evidence>
<evidence type="ECO:0000256" key="2">
    <source>
        <dbReference type="ARBA" id="ARBA00022448"/>
    </source>
</evidence>
<keyword evidence="12" id="KW-1185">Reference proteome</keyword>
<feature type="domain" description="Tripartite ATP-independent periplasmic transporters DctQ component" evidence="10">
    <location>
        <begin position="57"/>
        <end position="184"/>
    </location>
</feature>
<gene>
    <name evidence="11" type="ORF">SAMN04487955_1035</name>
</gene>
<dbReference type="OrthoDB" id="5878939at2"/>
<comment type="subunit">
    <text evidence="9">The complex comprises the extracytoplasmic solute receptor protein and the two transmembrane proteins.</text>
</comment>
<feature type="transmembrane region" description="Helical" evidence="9">
    <location>
        <begin position="81"/>
        <end position="98"/>
    </location>
</feature>
<accession>A0A1I7GHQ5</accession>
<keyword evidence="4 9" id="KW-0997">Cell inner membrane</keyword>
<dbReference type="Pfam" id="PF04290">
    <property type="entry name" value="DctQ"/>
    <property type="match status" value="1"/>
</dbReference>
<dbReference type="InterPro" id="IPR007387">
    <property type="entry name" value="TRAP_DctQ"/>
</dbReference>
<dbReference type="PANTHER" id="PTHR35011:SF5">
    <property type="entry name" value="SIALIC ACID TRAP TRANSPORTER SMALL PERMEASE PROTEIN SIAQ"/>
    <property type="match status" value="1"/>
</dbReference>
<evidence type="ECO:0000313" key="12">
    <source>
        <dbReference type="Proteomes" id="UP000198693"/>
    </source>
</evidence>
<evidence type="ECO:0000259" key="10">
    <source>
        <dbReference type="Pfam" id="PF04290"/>
    </source>
</evidence>
<keyword evidence="7 9" id="KW-0472">Membrane</keyword>
<sequence length="198" mass="21999">MDSPNQGHTPRAGRDEYQAPSLEAMAEVPKLTGPIGRVLGWVDGLFVLLANLALVAIAATVLLQISGRLFLPYSPAWTEELSRYLFIYMVALSSGVAIRRHSHVNVELYHHKLGLRARAGYQILISLMIGAFALVVLPYAWLYAQNGAWQTSPTLKVPMLYIFFSTVVLFALVLFYSVVGVIEGLIALQRKPEIESWK</sequence>
<dbReference type="InterPro" id="IPR055348">
    <property type="entry name" value="DctQ"/>
</dbReference>
<evidence type="ECO:0000256" key="5">
    <source>
        <dbReference type="ARBA" id="ARBA00022692"/>
    </source>
</evidence>
<evidence type="ECO:0000256" key="6">
    <source>
        <dbReference type="ARBA" id="ARBA00022989"/>
    </source>
</evidence>
<evidence type="ECO:0000256" key="4">
    <source>
        <dbReference type="ARBA" id="ARBA00022519"/>
    </source>
</evidence>
<reference evidence="12" key="1">
    <citation type="submission" date="2016-10" db="EMBL/GenBank/DDBJ databases">
        <authorList>
            <person name="Varghese N."/>
            <person name="Submissions S."/>
        </authorList>
    </citation>
    <scope>NUCLEOTIDE SEQUENCE [LARGE SCALE GENOMIC DNA]</scope>
    <source>
        <strain evidence="12">CGMCC 1.6981</strain>
    </source>
</reference>
<comment type="function">
    <text evidence="9">Part of the tripartite ATP-independent periplasmic (TRAP) transport system.</text>
</comment>
<comment type="subcellular location">
    <subcellularLocation>
        <location evidence="1 9">Cell inner membrane</location>
        <topology evidence="1 9">Multi-pass membrane protein</topology>
    </subcellularLocation>
</comment>
<keyword evidence="6 9" id="KW-1133">Transmembrane helix</keyword>
<protein>
    <recommendedName>
        <fullName evidence="9">TRAP transporter small permease protein</fullName>
    </recommendedName>
</protein>
<evidence type="ECO:0000256" key="8">
    <source>
        <dbReference type="ARBA" id="ARBA00038436"/>
    </source>
</evidence>
<dbReference type="PANTHER" id="PTHR35011">
    <property type="entry name" value="2,3-DIKETO-L-GULONATE TRAP TRANSPORTER SMALL PERMEASE PROTEIN YIAM"/>
    <property type="match status" value="1"/>
</dbReference>
<comment type="similarity">
    <text evidence="8 9">Belongs to the TRAP transporter small permease family.</text>
</comment>
<dbReference type="STRING" id="463301.SAMN04487955_1035"/>
<proteinExistence type="inferred from homology"/>
<evidence type="ECO:0000256" key="9">
    <source>
        <dbReference type="RuleBase" id="RU369079"/>
    </source>
</evidence>
<keyword evidence="3" id="KW-1003">Cell membrane</keyword>
<name>A0A1I7GHQ5_9GAMM</name>
<organism evidence="11 12">
    <name type="scientific">Halomonas korlensis</name>
    <dbReference type="NCBI Taxonomy" id="463301"/>
    <lineage>
        <taxon>Bacteria</taxon>
        <taxon>Pseudomonadati</taxon>
        <taxon>Pseudomonadota</taxon>
        <taxon>Gammaproteobacteria</taxon>
        <taxon>Oceanospirillales</taxon>
        <taxon>Halomonadaceae</taxon>
        <taxon>Halomonas</taxon>
    </lineage>
</organism>
<dbReference type="GO" id="GO:0015740">
    <property type="term" value="P:C4-dicarboxylate transport"/>
    <property type="evidence" value="ECO:0007669"/>
    <property type="project" value="TreeGrafter"/>
</dbReference>
<evidence type="ECO:0000256" key="1">
    <source>
        <dbReference type="ARBA" id="ARBA00004429"/>
    </source>
</evidence>